<sequence length="87" mass="10166">MEKIKFMLAETNEEVEFFILEETRINGINYILVTDSEDDDAEALILKDLSGEQDADALYEIVEDDEELDYVAKIFEEILEDIDIERE</sequence>
<gene>
    <name evidence="1" type="ORF">SAMN05421730_100375</name>
</gene>
<dbReference type="STRING" id="1619234.SAMN05421730_100375"/>
<protein>
    <recommendedName>
        <fullName evidence="3">DUF1292 domain-containing protein</fullName>
    </recommendedName>
</protein>
<dbReference type="RefSeq" id="WP_091230752.1">
    <property type="nucleotide sequence ID" value="NZ_FMKA01000003.1"/>
</dbReference>
<dbReference type="OrthoDB" id="1934714at2"/>
<dbReference type="Pfam" id="PF06949">
    <property type="entry name" value="DUF1292"/>
    <property type="match status" value="1"/>
</dbReference>
<accession>A0A1D3TQN2</accession>
<keyword evidence="2" id="KW-1185">Reference proteome</keyword>
<dbReference type="AlphaFoldDB" id="A0A1D3TQN2"/>
<dbReference type="Proteomes" id="UP000199315">
    <property type="component" value="Unassembled WGS sequence"/>
</dbReference>
<evidence type="ECO:0000313" key="2">
    <source>
        <dbReference type="Proteomes" id="UP000199315"/>
    </source>
</evidence>
<organism evidence="1 2">
    <name type="scientific">Anaerobium acetethylicum</name>
    <dbReference type="NCBI Taxonomy" id="1619234"/>
    <lineage>
        <taxon>Bacteria</taxon>
        <taxon>Bacillati</taxon>
        <taxon>Bacillota</taxon>
        <taxon>Clostridia</taxon>
        <taxon>Lachnospirales</taxon>
        <taxon>Lachnospiraceae</taxon>
        <taxon>Anaerobium</taxon>
    </lineage>
</organism>
<evidence type="ECO:0000313" key="1">
    <source>
        <dbReference type="EMBL" id="SCP95959.1"/>
    </source>
</evidence>
<proteinExistence type="predicted"/>
<name>A0A1D3TQN2_9FIRM</name>
<dbReference type="EMBL" id="FMKA01000003">
    <property type="protein sequence ID" value="SCP95959.1"/>
    <property type="molecule type" value="Genomic_DNA"/>
</dbReference>
<reference evidence="1 2" key="1">
    <citation type="submission" date="2016-09" db="EMBL/GenBank/DDBJ databases">
        <authorList>
            <person name="Capua I."/>
            <person name="De Benedictis P."/>
            <person name="Joannis T."/>
            <person name="Lombin L.H."/>
            <person name="Cattoli G."/>
        </authorList>
    </citation>
    <scope>NUCLEOTIDE SEQUENCE [LARGE SCALE GENOMIC DNA]</scope>
    <source>
        <strain evidence="1 2">GluBS11</strain>
    </source>
</reference>
<evidence type="ECO:0008006" key="3">
    <source>
        <dbReference type="Google" id="ProtNLM"/>
    </source>
</evidence>
<dbReference type="InterPro" id="IPR009711">
    <property type="entry name" value="UPF0473"/>
</dbReference>